<dbReference type="SMART" id="SM00324">
    <property type="entry name" value="RhoGAP"/>
    <property type="match status" value="1"/>
</dbReference>
<dbReference type="AlphaFoldDB" id="A0A075ATG6"/>
<dbReference type="EMBL" id="KE561053">
    <property type="protein sequence ID" value="EPZ33543.1"/>
    <property type="molecule type" value="Genomic_DNA"/>
</dbReference>
<gene>
    <name evidence="3" type="ORF">O9G_005296</name>
</gene>
<reference evidence="3 4" key="1">
    <citation type="journal article" date="2013" name="Curr. Biol.">
        <title>Shared signatures of parasitism and phylogenomics unite Cryptomycota and microsporidia.</title>
        <authorList>
            <person name="James T.Y."/>
            <person name="Pelin A."/>
            <person name="Bonen L."/>
            <person name="Ahrendt S."/>
            <person name="Sain D."/>
            <person name="Corradi N."/>
            <person name="Stajich J.E."/>
        </authorList>
    </citation>
    <scope>NUCLEOTIDE SEQUENCE [LARGE SCALE GENOMIC DNA]</scope>
    <source>
        <strain evidence="3 4">CSF55</strain>
    </source>
</reference>
<dbReference type="SUPFAM" id="SSF48350">
    <property type="entry name" value="GTPase activation domain, GAP"/>
    <property type="match status" value="1"/>
</dbReference>
<dbReference type="Pfam" id="PF00620">
    <property type="entry name" value="RhoGAP"/>
    <property type="match status" value="1"/>
</dbReference>
<protein>
    <submittedName>
        <fullName evidence="3">Rho GTPase-activating protein domain-containing protein</fullName>
    </submittedName>
</protein>
<dbReference type="InterPro" id="IPR050729">
    <property type="entry name" value="Rho-GAP"/>
</dbReference>
<feature type="domain" description="Rho-GAP" evidence="2">
    <location>
        <begin position="1"/>
        <end position="138"/>
    </location>
</feature>
<dbReference type="Proteomes" id="UP000030755">
    <property type="component" value="Unassembled WGS sequence"/>
</dbReference>
<dbReference type="Gene3D" id="1.10.555.10">
    <property type="entry name" value="Rho GTPase activation protein"/>
    <property type="match status" value="1"/>
</dbReference>
<keyword evidence="1" id="KW-0343">GTPase activation</keyword>
<dbReference type="GO" id="GO:0005096">
    <property type="term" value="F:GTPase activator activity"/>
    <property type="evidence" value="ECO:0007669"/>
    <property type="project" value="UniProtKB-KW"/>
</dbReference>
<evidence type="ECO:0000259" key="2">
    <source>
        <dbReference type="PROSITE" id="PS50238"/>
    </source>
</evidence>
<keyword evidence="4" id="KW-1185">Reference proteome</keyword>
<name>A0A075ATG6_ROZAC</name>
<dbReference type="PROSITE" id="PS50238">
    <property type="entry name" value="RHOGAP"/>
    <property type="match status" value="1"/>
</dbReference>
<proteinExistence type="predicted"/>
<dbReference type="PANTHER" id="PTHR23176">
    <property type="entry name" value="RHO/RAC/CDC GTPASE-ACTIVATING PROTEIN"/>
    <property type="match status" value="1"/>
</dbReference>
<dbReference type="HOGENOM" id="CLU_1820492_0_0_1"/>
<dbReference type="GO" id="GO:0007165">
    <property type="term" value="P:signal transduction"/>
    <property type="evidence" value="ECO:0007669"/>
    <property type="project" value="InterPro"/>
</dbReference>
<dbReference type="CDD" id="cd00159">
    <property type="entry name" value="RhoGAP"/>
    <property type="match status" value="1"/>
</dbReference>
<organism evidence="3 4">
    <name type="scientific">Rozella allomycis (strain CSF55)</name>
    <dbReference type="NCBI Taxonomy" id="988480"/>
    <lineage>
        <taxon>Eukaryota</taxon>
        <taxon>Fungi</taxon>
        <taxon>Fungi incertae sedis</taxon>
        <taxon>Cryptomycota</taxon>
        <taxon>Cryptomycota incertae sedis</taxon>
        <taxon>Rozella</taxon>
    </lineage>
</organism>
<evidence type="ECO:0000256" key="1">
    <source>
        <dbReference type="ARBA" id="ARBA00022468"/>
    </source>
</evidence>
<feature type="non-terminal residue" evidence="3">
    <location>
        <position position="1"/>
    </location>
</feature>
<accession>A0A075ATG6</accession>
<dbReference type="STRING" id="988480.A0A075ATG6"/>
<dbReference type="InterPro" id="IPR008936">
    <property type="entry name" value="Rho_GTPase_activation_prot"/>
</dbReference>
<dbReference type="InterPro" id="IPR000198">
    <property type="entry name" value="RhoGAP_dom"/>
</dbReference>
<sequence>YGAIPIEDGEFLSDINSITGVLKLFLKQLPEALISKPGYEEFLEVCVKSCEIGEKIEGYKMLVNKLDNCEIGEKIEGYKMLVNKLDKVCTHHRDNKMTPVAMGSVFAPLFFRSVKEETSIPFADQIVEILIEKADEIFSEVN</sequence>
<dbReference type="OrthoDB" id="79452at2759"/>
<evidence type="ECO:0000313" key="3">
    <source>
        <dbReference type="EMBL" id="EPZ33543.1"/>
    </source>
</evidence>
<evidence type="ECO:0000313" key="4">
    <source>
        <dbReference type="Proteomes" id="UP000030755"/>
    </source>
</evidence>
<dbReference type="GO" id="GO:0005737">
    <property type="term" value="C:cytoplasm"/>
    <property type="evidence" value="ECO:0007669"/>
    <property type="project" value="TreeGrafter"/>
</dbReference>
<dbReference type="PANTHER" id="PTHR23176:SF129">
    <property type="entry name" value="RHO GTPASE ACTIVATING PROTEIN AT 16F, ISOFORM E-RELATED"/>
    <property type="match status" value="1"/>
</dbReference>